<dbReference type="AlphaFoldDB" id="A0A1H3BAT0"/>
<dbReference type="STRING" id="1048340.SAMN05444487_11635"/>
<evidence type="ECO:0000313" key="5">
    <source>
        <dbReference type="Proteomes" id="UP000198534"/>
    </source>
</evidence>
<dbReference type="Proteomes" id="UP000198534">
    <property type="component" value="Unassembled WGS sequence"/>
</dbReference>
<dbReference type="PROSITE" id="PS51257">
    <property type="entry name" value="PROKAR_LIPOPROTEIN"/>
    <property type="match status" value="1"/>
</dbReference>
<keyword evidence="5" id="KW-1185">Reference proteome</keyword>
<organism evidence="4 5">
    <name type="scientific">Marininema mesophilum</name>
    <dbReference type="NCBI Taxonomy" id="1048340"/>
    <lineage>
        <taxon>Bacteria</taxon>
        <taxon>Bacillati</taxon>
        <taxon>Bacillota</taxon>
        <taxon>Bacilli</taxon>
        <taxon>Bacillales</taxon>
        <taxon>Thermoactinomycetaceae</taxon>
        <taxon>Marininema</taxon>
    </lineage>
</organism>
<feature type="chain" id="PRO_5038901487" evidence="2">
    <location>
        <begin position="29"/>
        <end position="146"/>
    </location>
</feature>
<evidence type="ECO:0000256" key="2">
    <source>
        <dbReference type="SAM" id="SignalP"/>
    </source>
</evidence>
<protein>
    <submittedName>
        <fullName evidence="4">YtkA-like</fullName>
    </submittedName>
</protein>
<gene>
    <name evidence="4" type="ORF">SAMN05444487_11635</name>
</gene>
<feature type="signal peptide" evidence="2">
    <location>
        <begin position="1"/>
        <end position="28"/>
    </location>
</feature>
<evidence type="ECO:0000313" key="4">
    <source>
        <dbReference type="EMBL" id="SDX39057.1"/>
    </source>
</evidence>
<evidence type="ECO:0000256" key="1">
    <source>
        <dbReference type="SAM" id="MobiDB-lite"/>
    </source>
</evidence>
<feature type="region of interest" description="Disordered" evidence="1">
    <location>
        <begin position="31"/>
        <end position="53"/>
    </location>
</feature>
<evidence type="ECO:0000259" key="3">
    <source>
        <dbReference type="Pfam" id="PF13115"/>
    </source>
</evidence>
<keyword evidence="2" id="KW-0732">Signal</keyword>
<name>A0A1H3BAT0_9BACL</name>
<feature type="domain" description="YtkA-like" evidence="3">
    <location>
        <begin position="44"/>
        <end position="128"/>
    </location>
</feature>
<dbReference type="InterPro" id="IPR032693">
    <property type="entry name" value="YtkA-like_dom"/>
</dbReference>
<reference evidence="4 5" key="1">
    <citation type="submission" date="2016-10" db="EMBL/GenBank/DDBJ databases">
        <authorList>
            <person name="de Groot N.N."/>
        </authorList>
    </citation>
    <scope>NUCLEOTIDE SEQUENCE [LARGE SCALE GENOMIC DNA]</scope>
    <source>
        <strain evidence="4 5">DSM 45610</strain>
    </source>
</reference>
<sequence length="146" mass="16555">MVRSEWKRWGTLCLIATGLLLLTACGSAQDTKEKDQSKDQKQMKQDNKLQVDLMTNPEKIKAGKPAQVHAMIMQKGKPVNDADRVRFDIWPKGEDGKKESLKTKRMDDGMYVAKKTFKKAGKYEVMYHVTARGAHAMDSKTITVRP</sequence>
<proteinExistence type="predicted"/>
<dbReference type="Pfam" id="PF13115">
    <property type="entry name" value="YtkA"/>
    <property type="match status" value="1"/>
</dbReference>
<feature type="compositionally biased region" description="Basic and acidic residues" evidence="1">
    <location>
        <begin position="31"/>
        <end position="49"/>
    </location>
</feature>
<dbReference type="EMBL" id="FNNQ01000016">
    <property type="protein sequence ID" value="SDX39057.1"/>
    <property type="molecule type" value="Genomic_DNA"/>
</dbReference>
<accession>A0A1H3BAT0</accession>
<dbReference type="RefSeq" id="WP_177168079.1">
    <property type="nucleotide sequence ID" value="NZ_FNNQ01000016.1"/>
</dbReference>